<gene>
    <name evidence="1" type="ORF">AMATHDRAFT_72515</name>
</gene>
<evidence type="ECO:0000313" key="1">
    <source>
        <dbReference type="EMBL" id="PFH54749.1"/>
    </source>
</evidence>
<dbReference type="PANTHER" id="PTHR15002">
    <property type="entry name" value="RIBOSOMAL BIOGENESIS PROTEIN LAS1L"/>
    <property type="match status" value="1"/>
</dbReference>
<dbReference type="Pfam" id="PF04031">
    <property type="entry name" value="Las1"/>
    <property type="match status" value="1"/>
</dbReference>
<accession>A0A2A9NW00</accession>
<dbReference type="PANTHER" id="PTHR15002:SF0">
    <property type="entry name" value="RIBOSOMAL BIOGENESIS PROTEIN LAS1L"/>
    <property type="match status" value="1"/>
</dbReference>
<dbReference type="STRING" id="703135.A0A2A9NW00"/>
<dbReference type="InterPro" id="IPR007174">
    <property type="entry name" value="Las1"/>
</dbReference>
<proteinExistence type="predicted"/>
<keyword evidence="2" id="KW-1185">Reference proteome</keyword>
<evidence type="ECO:0008006" key="3">
    <source>
        <dbReference type="Google" id="ProtNLM"/>
    </source>
</evidence>
<protein>
    <recommendedName>
        <fullName evidence="3">Las1-domain-containing protein</fullName>
    </recommendedName>
</protein>
<dbReference type="GO" id="GO:0004519">
    <property type="term" value="F:endonuclease activity"/>
    <property type="evidence" value="ECO:0007669"/>
    <property type="project" value="InterPro"/>
</dbReference>
<dbReference type="Proteomes" id="UP000242287">
    <property type="component" value="Unassembled WGS sequence"/>
</dbReference>
<organism evidence="1 2">
    <name type="scientific">Amanita thiersii Skay4041</name>
    <dbReference type="NCBI Taxonomy" id="703135"/>
    <lineage>
        <taxon>Eukaryota</taxon>
        <taxon>Fungi</taxon>
        <taxon>Dikarya</taxon>
        <taxon>Basidiomycota</taxon>
        <taxon>Agaricomycotina</taxon>
        <taxon>Agaricomycetes</taxon>
        <taxon>Agaricomycetidae</taxon>
        <taxon>Agaricales</taxon>
        <taxon>Pluteineae</taxon>
        <taxon>Amanitaceae</taxon>
        <taxon>Amanita</taxon>
    </lineage>
</organism>
<reference evidence="1 2" key="1">
    <citation type="submission" date="2014-02" db="EMBL/GenBank/DDBJ databases">
        <title>Transposable element dynamics among asymbiotic and ectomycorrhizal Amanita fungi.</title>
        <authorList>
            <consortium name="DOE Joint Genome Institute"/>
            <person name="Hess J."/>
            <person name="Skrede I."/>
            <person name="Wolfe B."/>
            <person name="LaButti K."/>
            <person name="Ohm R.A."/>
            <person name="Grigoriev I.V."/>
            <person name="Pringle A."/>
        </authorList>
    </citation>
    <scope>NUCLEOTIDE SEQUENCE [LARGE SCALE GENOMIC DNA]</scope>
    <source>
        <strain evidence="1 2">SKay4041</strain>
    </source>
</reference>
<sequence length="474" mass="53744">MILPRRVPWATLAELDQLCSWIYADKADFDSKLLAIHRLSAWRAITYLPHALESTLALLVSITRDDIAHDTDHSLFLRQSYAAAIIRLVNGFVDPLQLGAYARSIASIANQIGLPQWLVELRHAATHEDLPSLELLREAAVQSLNWLLHHYFLPILNPSSAVEPRQAPLQSLGPLLKQYKSLCKITTRDVSLSSAYKSSITALVRSIERWISEAKVAANLAAGDVGWVVGSQYDSAFSDDHEKEQWALEKLCDALLEKGALVPLSRKKRVGPSDTFYPPATSIQIWSPLLHHLQEFHPELPSIVCGRIIAFLSDRDETNDENKSDTTFETCLARWVFWVVDTWPSNSQVDDRNLRQEVVINLMQALGRNLGNGFRNHKIAIDLLQRLCHSRPEWESPLNMLLQSSTPYRHIEWQNGHMDTMDERLERLQTLHQESETCVDTSSSEDVIQTYASGWKLLNTTWKPCPIGVHWATV</sequence>
<dbReference type="AlphaFoldDB" id="A0A2A9NW00"/>
<dbReference type="GO" id="GO:0090730">
    <property type="term" value="C:Las1 complex"/>
    <property type="evidence" value="ECO:0007669"/>
    <property type="project" value="InterPro"/>
</dbReference>
<name>A0A2A9NW00_9AGAR</name>
<dbReference type="EMBL" id="KZ301969">
    <property type="protein sequence ID" value="PFH54749.1"/>
    <property type="molecule type" value="Genomic_DNA"/>
</dbReference>
<dbReference type="GO" id="GO:0000470">
    <property type="term" value="P:maturation of LSU-rRNA"/>
    <property type="evidence" value="ECO:0007669"/>
    <property type="project" value="TreeGrafter"/>
</dbReference>
<dbReference type="GO" id="GO:0000460">
    <property type="term" value="P:maturation of 5.8S rRNA"/>
    <property type="evidence" value="ECO:0007669"/>
    <property type="project" value="TreeGrafter"/>
</dbReference>
<dbReference type="GO" id="GO:0030687">
    <property type="term" value="C:preribosome, large subunit precursor"/>
    <property type="evidence" value="ECO:0007669"/>
    <property type="project" value="TreeGrafter"/>
</dbReference>
<evidence type="ECO:0000313" key="2">
    <source>
        <dbReference type="Proteomes" id="UP000242287"/>
    </source>
</evidence>
<dbReference type="OrthoDB" id="10263222at2759"/>